<name>J3NH48_GAET3</name>
<evidence type="ECO:0000313" key="3">
    <source>
        <dbReference type="Proteomes" id="UP000006039"/>
    </source>
</evidence>
<dbReference type="EMBL" id="GL385395">
    <property type="protein sequence ID" value="EJT80591.1"/>
    <property type="molecule type" value="Genomic_DNA"/>
</dbReference>
<sequence>MSRSTSTFLTICYLPVGCKYYYFGTQRKASFTISYGTSPQSTALSELEGSGCRWWYSWLSNQSYSYCYFCVRNISRE</sequence>
<evidence type="ECO:0000313" key="1">
    <source>
        <dbReference type="EMBL" id="EJT80591.1"/>
    </source>
</evidence>
<reference evidence="2" key="5">
    <citation type="submission" date="2018-04" db="UniProtKB">
        <authorList>
            <consortium name="EnsemblFungi"/>
        </authorList>
    </citation>
    <scope>IDENTIFICATION</scope>
    <source>
        <strain evidence="2">R3-111a-1</strain>
    </source>
</reference>
<dbReference type="EnsemblFungi" id="EJT80591">
    <property type="protein sequence ID" value="EJT80591"/>
    <property type="gene ID" value="GGTG_00586"/>
</dbReference>
<dbReference type="VEuPathDB" id="FungiDB:GGTG_00586"/>
<dbReference type="GeneID" id="20341044"/>
<keyword evidence="3" id="KW-1185">Reference proteome</keyword>
<dbReference type="HOGENOM" id="CLU_2638188_0_0_1"/>
<reference evidence="1" key="2">
    <citation type="submission" date="2010-07" db="EMBL/GenBank/DDBJ databases">
        <authorList>
            <consortium name="The Broad Institute Genome Sequencing Platform"/>
            <consortium name="Broad Institute Genome Sequencing Center for Infectious Disease"/>
            <person name="Ma L.-J."/>
            <person name="Dead R."/>
            <person name="Young S."/>
            <person name="Zeng Q."/>
            <person name="Koehrsen M."/>
            <person name="Alvarado L."/>
            <person name="Berlin A."/>
            <person name="Chapman S.B."/>
            <person name="Chen Z."/>
            <person name="Freedman E."/>
            <person name="Gellesch M."/>
            <person name="Goldberg J."/>
            <person name="Griggs A."/>
            <person name="Gujja S."/>
            <person name="Heilman E.R."/>
            <person name="Heiman D."/>
            <person name="Hepburn T."/>
            <person name="Howarth C."/>
            <person name="Jen D."/>
            <person name="Larson L."/>
            <person name="Mehta T."/>
            <person name="Neiman D."/>
            <person name="Pearson M."/>
            <person name="Roberts A."/>
            <person name="Saif S."/>
            <person name="Shea T."/>
            <person name="Shenoy N."/>
            <person name="Sisk P."/>
            <person name="Stolte C."/>
            <person name="Sykes S."/>
            <person name="Walk T."/>
            <person name="White J."/>
            <person name="Yandava C."/>
            <person name="Haas B."/>
            <person name="Nusbaum C."/>
            <person name="Birren B."/>
        </authorList>
    </citation>
    <scope>NUCLEOTIDE SEQUENCE</scope>
    <source>
        <strain evidence="1">R3-111a-1</strain>
    </source>
</reference>
<reference evidence="3" key="1">
    <citation type="submission" date="2010-07" db="EMBL/GenBank/DDBJ databases">
        <title>The genome sequence of Gaeumannomyces graminis var. tritici strain R3-111a-1.</title>
        <authorList>
            <consortium name="The Broad Institute Genome Sequencing Platform"/>
            <person name="Ma L.-J."/>
            <person name="Dead R."/>
            <person name="Young S."/>
            <person name="Zeng Q."/>
            <person name="Koehrsen M."/>
            <person name="Alvarado L."/>
            <person name="Berlin A."/>
            <person name="Chapman S.B."/>
            <person name="Chen Z."/>
            <person name="Freedman E."/>
            <person name="Gellesch M."/>
            <person name="Goldberg J."/>
            <person name="Griggs A."/>
            <person name="Gujja S."/>
            <person name="Heilman E.R."/>
            <person name="Heiman D."/>
            <person name="Hepburn T."/>
            <person name="Howarth C."/>
            <person name="Jen D."/>
            <person name="Larson L."/>
            <person name="Mehta T."/>
            <person name="Neiman D."/>
            <person name="Pearson M."/>
            <person name="Roberts A."/>
            <person name="Saif S."/>
            <person name="Shea T."/>
            <person name="Shenoy N."/>
            <person name="Sisk P."/>
            <person name="Stolte C."/>
            <person name="Sykes S."/>
            <person name="Walk T."/>
            <person name="White J."/>
            <person name="Yandava C."/>
            <person name="Haas B."/>
            <person name="Nusbaum C."/>
            <person name="Birren B."/>
        </authorList>
    </citation>
    <scope>NUCLEOTIDE SEQUENCE [LARGE SCALE GENOMIC DNA]</scope>
    <source>
        <strain evidence="3">R3-111a-1</strain>
    </source>
</reference>
<reference evidence="2" key="4">
    <citation type="journal article" date="2015" name="G3 (Bethesda)">
        <title>Genome sequences of three phytopathogenic species of the Magnaporthaceae family of fungi.</title>
        <authorList>
            <person name="Okagaki L.H."/>
            <person name="Nunes C.C."/>
            <person name="Sailsbery J."/>
            <person name="Clay B."/>
            <person name="Brown D."/>
            <person name="John T."/>
            <person name="Oh Y."/>
            <person name="Young N."/>
            <person name="Fitzgerald M."/>
            <person name="Haas B.J."/>
            <person name="Zeng Q."/>
            <person name="Young S."/>
            <person name="Adiconis X."/>
            <person name="Fan L."/>
            <person name="Levin J.Z."/>
            <person name="Mitchell T.K."/>
            <person name="Okubara P.A."/>
            <person name="Farman M.L."/>
            <person name="Kohn L.M."/>
            <person name="Birren B."/>
            <person name="Ma L.-J."/>
            <person name="Dean R.A."/>
        </authorList>
    </citation>
    <scope>NUCLEOTIDE SEQUENCE</scope>
    <source>
        <strain evidence="2">R3-111a-1</strain>
    </source>
</reference>
<proteinExistence type="predicted"/>
<dbReference type="AlphaFoldDB" id="J3NH48"/>
<organism evidence="1">
    <name type="scientific">Gaeumannomyces tritici (strain R3-111a-1)</name>
    <name type="common">Wheat and barley take-all root rot fungus</name>
    <name type="synonym">Gaeumannomyces graminis var. tritici</name>
    <dbReference type="NCBI Taxonomy" id="644352"/>
    <lineage>
        <taxon>Eukaryota</taxon>
        <taxon>Fungi</taxon>
        <taxon>Dikarya</taxon>
        <taxon>Ascomycota</taxon>
        <taxon>Pezizomycotina</taxon>
        <taxon>Sordariomycetes</taxon>
        <taxon>Sordariomycetidae</taxon>
        <taxon>Magnaporthales</taxon>
        <taxon>Magnaporthaceae</taxon>
        <taxon>Gaeumannomyces</taxon>
    </lineage>
</organism>
<dbReference type="RefSeq" id="XP_009216600.1">
    <property type="nucleotide sequence ID" value="XM_009218336.1"/>
</dbReference>
<gene>
    <name evidence="2" type="primary">20341044</name>
    <name evidence="1" type="ORF">GGTG_00586</name>
</gene>
<reference evidence="1" key="3">
    <citation type="submission" date="2010-09" db="EMBL/GenBank/DDBJ databases">
        <title>Annotation of Gaeumannomyces graminis var. tritici R3-111a-1.</title>
        <authorList>
            <consortium name="The Broad Institute Genome Sequencing Platform"/>
            <person name="Ma L.-J."/>
            <person name="Dead R."/>
            <person name="Young S.K."/>
            <person name="Zeng Q."/>
            <person name="Gargeya S."/>
            <person name="Fitzgerald M."/>
            <person name="Haas B."/>
            <person name="Abouelleil A."/>
            <person name="Alvarado L."/>
            <person name="Arachchi H.M."/>
            <person name="Berlin A."/>
            <person name="Brown A."/>
            <person name="Chapman S.B."/>
            <person name="Chen Z."/>
            <person name="Dunbar C."/>
            <person name="Freedman E."/>
            <person name="Gearin G."/>
            <person name="Gellesch M."/>
            <person name="Goldberg J."/>
            <person name="Griggs A."/>
            <person name="Gujja S."/>
            <person name="Heiman D."/>
            <person name="Howarth C."/>
            <person name="Larson L."/>
            <person name="Lui A."/>
            <person name="MacDonald P.J.P."/>
            <person name="Mehta T."/>
            <person name="Montmayeur A."/>
            <person name="Murphy C."/>
            <person name="Neiman D."/>
            <person name="Pearson M."/>
            <person name="Priest M."/>
            <person name="Roberts A."/>
            <person name="Saif S."/>
            <person name="Shea T."/>
            <person name="Shenoy N."/>
            <person name="Sisk P."/>
            <person name="Stolte C."/>
            <person name="Sykes S."/>
            <person name="Yandava C."/>
            <person name="Wortman J."/>
            <person name="Nusbaum C."/>
            <person name="Birren B."/>
        </authorList>
    </citation>
    <scope>NUCLEOTIDE SEQUENCE</scope>
    <source>
        <strain evidence="1">R3-111a-1</strain>
    </source>
</reference>
<evidence type="ECO:0000313" key="2">
    <source>
        <dbReference type="EnsemblFungi" id="EJT80591"/>
    </source>
</evidence>
<accession>J3NH48</accession>
<dbReference type="Proteomes" id="UP000006039">
    <property type="component" value="Unassembled WGS sequence"/>
</dbReference>
<protein>
    <submittedName>
        <fullName evidence="1 2">Uncharacterized protein</fullName>
    </submittedName>
</protein>